<dbReference type="InterPro" id="IPR036770">
    <property type="entry name" value="Ankyrin_rpt-contain_sf"/>
</dbReference>
<dbReference type="EMBL" id="JABEXW010000834">
    <property type="protein sequence ID" value="KAF4953808.1"/>
    <property type="molecule type" value="Genomic_DNA"/>
</dbReference>
<sequence length="139" mass="15512">MEKSKKLLGKEDYETAFDTAALVGFVKVVNRLQSLRPWEKINEVTSKIQKSIFQAMEGGDGEIFRQFLHQNASVRDFIPNNAIALVTVVNHMGLVEYFLSLGFDIETEGPFGSPLRAASLLRHRSLALLFVEKGANIDA</sequence>
<comment type="caution">
    <text evidence="1">The sequence shown here is derived from an EMBL/GenBank/DDBJ whole genome shotgun (WGS) entry which is preliminary data.</text>
</comment>
<accession>A0A8H4WWV6</accession>
<dbReference type="SUPFAM" id="SSF48403">
    <property type="entry name" value="Ankyrin repeat"/>
    <property type="match status" value="1"/>
</dbReference>
<reference evidence="1" key="2">
    <citation type="submission" date="2020-05" db="EMBL/GenBank/DDBJ databases">
        <authorList>
            <person name="Kim H.-S."/>
            <person name="Proctor R.H."/>
            <person name="Brown D.W."/>
        </authorList>
    </citation>
    <scope>NUCLEOTIDE SEQUENCE</scope>
    <source>
        <strain evidence="1">NRRL 20472</strain>
    </source>
</reference>
<evidence type="ECO:0000313" key="1">
    <source>
        <dbReference type="EMBL" id="KAF4953808.1"/>
    </source>
</evidence>
<dbReference type="Gene3D" id="1.25.40.20">
    <property type="entry name" value="Ankyrin repeat-containing domain"/>
    <property type="match status" value="1"/>
</dbReference>
<reference evidence="1" key="1">
    <citation type="journal article" date="2020" name="BMC Genomics">
        <title>Correction to: Identification and distribution of gene clusters required for synthesis of sphingolipid metabolism inhibitors in diverse species of the filamentous fungus Fusarium.</title>
        <authorList>
            <person name="Kim H.S."/>
            <person name="Lohmar J.M."/>
            <person name="Busman M."/>
            <person name="Brown D.W."/>
            <person name="Naumann T.A."/>
            <person name="Divon H.H."/>
            <person name="Lysoe E."/>
            <person name="Uhlig S."/>
            <person name="Proctor R.H."/>
        </authorList>
    </citation>
    <scope>NUCLEOTIDE SEQUENCE</scope>
    <source>
        <strain evidence="1">NRRL 20472</strain>
    </source>
</reference>
<dbReference type="Proteomes" id="UP000622797">
    <property type="component" value="Unassembled WGS sequence"/>
</dbReference>
<organism evidence="1 2">
    <name type="scientific">Fusarium sarcochroum</name>
    <dbReference type="NCBI Taxonomy" id="1208366"/>
    <lineage>
        <taxon>Eukaryota</taxon>
        <taxon>Fungi</taxon>
        <taxon>Dikarya</taxon>
        <taxon>Ascomycota</taxon>
        <taxon>Pezizomycotina</taxon>
        <taxon>Sordariomycetes</taxon>
        <taxon>Hypocreomycetidae</taxon>
        <taxon>Hypocreales</taxon>
        <taxon>Nectriaceae</taxon>
        <taxon>Fusarium</taxon>
        <taxon>Fusarium lateritium species complex</taxon>
    </lineage>
</organism>
<keyword evidence="2" id="KW-1185">Reference proteome</keyword>
<protein>
    <recommendedName>
        <fullName evidence="3">Ankyrin repeat protein</fullName>
    </recommendedName>
</protein>
<proteinExistence type="predicted"/>
<gene>
    <name evidence="1" type="ORF">FSARC_12307</name>
</gene>
<name>A0A8H4WWV6_9HYPO</name>
<evidence type="ECO:0000313" key="2">
    <source>
        <dbReference type="Proteomes" id="UP000622797"/>
    </source>
</evidence>
<evidence type="ECO:0008006" key="3">
    <source>
        <dbReference type="Google" id="ProtNLM"/>
    </source>
</evidence>
<dbReference type="AlphaFoldDB" id="A0A8H4WWV6"/>